<gene>
    <name evidence="4" type="ORF">AYBTSS11_LOCUS12748</name>
</gene>
<dbReference type="Gramene" id="rna-AYBTSS11_LOCUS12748">
    <property type="protein sequence ID" value="CAJ1947606.1"/>
    <property type="gene ID" value="gene-AYBTSS11_LOCUS12748"/>
</dbReference>
<dbReference type="PANTHER" id="PTHR31344">
    <property type="entry name" value="NUCLEAR PORE COMPLEX PROTEIN NUP205"/>
    <property type="match status" value="1"/>
</dbReference>
<keyword evidence="5" id="KW-1185">Reference proteome</keyword>
<feature type="coiled-coil region" evidence="1">
    <location>
        <begin position="511"/>
        <end position="545"/>
    </location>
</feature>
<dbReference type="PROSITE" id="PS51840">
    <property type="entry name" value="C2_NT"/>
    <property type="match status" value="1"/>
</dbReference>
<dbReference type="Pfam" id="PF10358">
    <property type="entry name" value="NT-C2"/>
    <property type="match status" value="1"/>
</dbReference>
<feature type="region of interest" description="Disordered" evidence="2">
    <location>
        <begin position="303"/>
        <end position="334"/>
    </location>
</feature>
<protein>
    <recommendedName>
        <fullName evidence="3">C2 NT-type domain-containing protein</fullName>
    </recommendedName>
</protein>
<evidence type="ECO:0000256" key="2">
    <source>
        <dbReference type="SAM" id="MobiDB-lite"/>
    </source>
</evidence>
<evidence type="ECO:0000313" key="5">
    <source>
        <dbReference type="Proteomes" id="UP001189624"/>
    </source>
</evidence>
<feature type="domain" description="C2 NT-type" evidence="3">
    <location>
        <begin position="7"/>
        <end position="165"/>
    </location>
</feature>
<proteinExistence type="predicted"/>
<dbReference type="InterPro" id="IPR021827">
    <property type="entry name" value="Nup186/Nup192/Nup205"/>
</dbReference>
<sequence>MVLGMRAKNRRGVTVQIDFLIHVQEIKPWPPSQSLRSLRSVLIEWKNGECASGSTTVVSPSLGSVIGEGRIEFNESFRLHVTLLRDMSVRSGDTDVFQKNCLEFKLYEPRKDRTVKGQLLGTAIIDLAEYGTLQESLSTSVPMNCKRSYRNTEQPFLFLKIQPVERTRASASMKDNNVGDSVSTLMNDEYAEEAEIASFTDDDVSSHSSAAAASTSHESSGFTPLTLGKYEPISSTGVNAMEHPLASEARLEKINMVQQDTHNKLERSSYMSSLDVSSVTRNIVNGHASNSPIRNSLSIQKFSTSPSASSSSPSLAFDNLDINPGSNTRSSGHETLDQSFQEKLANYRNIVADVHRNTYGSTFGIYSKHTSSYDCKSNRICIEADKYFMKESGGDKTRHGSVEDLSGNEKHNLDRQNCIEDEKLEAQDAKDETLMDSNTHSFGGSNIGVQEKNFKNERLKNLKSVRLPADSTRNTGSLVSNHHAELNENGIIRDAQNNGGNRSNDRRDVKIHIKEARNGTLEGKVEQLEKKIKMLEGELREAAAIESALYSVVAEHGNSTSKVHAPARRLSRLYLHACKENIQGRRAGAAKSSVSGLVLVTKACGNDVPRLTFWLSNTIVLRTIISRTIKDSSNSAGSGRRRKTEEEGNGKITSSLRVKGLYPRKNENTALEYEGFGNWDDPQTLIPHMQHTKLTNKEVVSASRKNYRRTSSSCDQEQGNLSLYIWKNAFREACERICPIRAGGHQCGCLPMLSRLALEFVIIMEQCVARLDVAMFNAILRESADEIPTDPVSDAISDPKVLPIPPGKTSFGAGAQLKTVIGTWSRWLTDLFGMDDDDSIEDKAETDNKEERQNASLKSFSLLNALSDLLMLPKDMLLSASIRNEVCPMFNATLIKKILHKFVPDELCPDPVPSNVFEALDSENDMEDGNECVNNFPCIAATVAYSPPLATSIASIVGEMGSKSHLRRNSSSIVRKSHTSDDELDELKFPLSSIFFSVSSSPKISTKSSFKLKEIRNQSPIRYELLRDVWINSD</sequence>
<dbReference type="InterPro" id="IPR019448">
    <property type="entry name" value="NT-C2"/>
</dbReference>
<organism evidence="4 5">
    <name type="scientific">Sphenostylis stenocarpa</name>
    <dbReference type="NCBI Taxonomy" id="92480"/>
    <lineage>
        <taxon>Eukaryota</taxon>
        <taxon>Viridiplantae</taxon>
        <taxon>Streptophyta</taxon>
        <taxon>Embryophyta</taxon>
        <taxon>Tracheophyta</taxon>
        <taxon>Spermatophyta</taxon>
        <taxon>Magnoliopsida</taxon>
        <taxon>eudicotyledons</taxon>
        <taxon>Gunneridae</taxon>
        <taxon>Pentapetalae</taxon>
        <taxon>rosids</taxon>
        <taxon>fabids</taxon>
        <taxon>Fabales</taxon>
        <taxon>Fabaceae</taxon>
        <taxon>Papilionoideae</taxon>
        <taxon>50 kb inversion clade</taxon>
        <taxon>NPAAA clade</taxon>
        <taxon>indigoferoid/millettioid clade</taxon>
        <taxon>Phaseoleae</taxon>
        <taxon>Sphenostylis</taxon>
    </lineage>
</organism>
<dbReference type="AlphaFoldDB" id="A0AA86VF52"/>
<name>A0AA86VF52_9FABA</name>
<keyword evidence="1" id="KW-0175">Coiled coil</keyword>
<reference evidence="4" key="1">
    <citation type="submission" date="2023-10" db="EMBL/GenBank/DDBJ databases">
        <authorList>
            <person name="Domelevo Entfellner J.-B."/>
        </authorList>
    </citation>
    <scope>NUCLEOTIDE SEQUENCE</scope>
</reference>
<evidence type="ECO:0000256" key="1">
    <source>
        <dbReference type="SAM" id="Coils"/>
    </source>
</evidence>
<dbReference type="PANTHER" id="PTHR31344:SF15">
    <property type="entry name" value="EEIG1_EHBP1 PROTEIN AMINO-TERMINAL DOMAIN PROTEIN"/>
    <property type="match status" value="1"/>
</dbReference>
<dbReference type="Proteomes" id="UP001189624">
    <property type="component" value="Chromosome 4"/>
</dbReference>
<dbReference type="GO" id="GO:0005643">
    <property type="term" value="C:nuclear pore"/>
    <property type="evidence" value="ECO:0007669"/>
    <property type="project" value="InterPro"/>
</dbReference>
<feature type="region of interest" description="Disordered" evidence="2">
    <location>
        <begin position="631"/>
        <end position="652"/>
    </location>
</feature>
<evidence type="ECO:0000259" key="3">
    <source>
        <dbReference type="PROSITE" id="PS51840"/>
    </source>
</evidence>
<evidence type="ECO:0000313" key="4">
    <source>
        <dbReference type="EMBL" id="CAJ1947606.1"/>
    </source>
</evidence>
<accession>A0AA86VF52</accession>
<dbReference type="EMBL" id="OY731401">
    <property type="protein sequence ID" value="CAJ1947606.1"/>
    <property type="molecule type" value="Genomic_DNA"/>
</dbReference>
<feature type="compositionally biased region" description="Low complexity" evidence="2">
    <location>
        <begin position="303"/>
        <end position="314"/>
    </location>
</feature>